<dbReference type="eggNOG" id="COG3402">
    <property type="taxonomic scope" value="Bacteria"/>
</dbReference>
<accession>A0A1H1PXN1</accession>
<keyword evidence="1" id="KW-0812">Transmembrane</keyword>
<feature type="transmembrane region" description="Helical" evidence="1">
    <location>
        <begin position="50"/>
        <end position="69"/>
    </location>
</feature>
<organism evidence="3 4">
    <name type="scientific">Paraoerskovia marina</name>
    <dbReference type="NCBI Taxonomy" id="545619"/>
    <lineage>
        <taxon>Bacteria</taxon>
        <taxon>Bacillati</taxon>
        <taxon>Actinomycetota</taxon>
        <taxon>Actinomycetes</taxon>
        <taxon>Micrococcales</taxon>
        <taxon>Cellulomonadaceae</taxon>
        <taxon>Paraoerskovia</taxon>
    </lineage>
</organism>
<dbReference type="RefSeq" id="WP_083371760.1">
    <property type="nucleotide sequence ID" value="NZ_LT629776.1"/>
</dbReference>
<dbReference type="InterPro" id="IPR005182">
    <property type="entry name" value="YdbS-like_PH"/>
</dbReference>
<evidence type="ECO:0000313" key="4">
    <source>
        <dbReference type="Proteomes" id="UP000185663"/>
    </source>
</evidence>
<name>A0A1H1PXN1_9CELL</name>
<protein>
    <recommendedName>
        <fullName evidence="2">YdbS-like PH domain-containing protein</fullName>
    </recommendedName>
</protein>
<sequence>MTPSGPFDPDGITWTRVSTRLVHARLITAGLTLAVPLVVGVVLALTLSPWWWFLGGGAAVVLLESIVVIPRQVAAIGYAERDDDLLIRRGILFRTLVVVPYGRMQYVDVQAGPLDHRLKIATLQLHTASTSTDATIPGLPPHEADRLRDQLAARGESRLAGL</sequence>
<proteinExistence type="predicted"/>
<dbReference type="Pfam" id="PF03703">
    <property type="entry name" value="bPH_2"/>
    <property type="match status" value="1"/>
</dbReference>
<evidence type="ECO:0000313" key="3">
    <source>
        <dbReference type="EMBL" id="SDS15972.1"/>
    </source>
</evidence>
<reference evidence="4" key="1">
    <citation type="submission" date="2016-10" db="EMBL/GenBank/DDBJ databases">
        <authorList>
            <person name="Varghese N."/>
            <person name="Submissions S."/>
        </authorList>
    </citation>
    <scope>NUCLEOTIDE SEQUENCE [LARGE SCALE GENOMIC DNA]</scope>
    <source>
        <strain evidence="4">DSM 22126</strain>
    </source>
</reference>
<feature type="transmembrane region" description="Helical" evidence="1">
    <location>
        <begin position="26"/>
        <end position="44"/>
    </location>
</feature>
<keyword evidence="4" id="KW-1185">Reference proteome</keyword>
<evidence type="ECO:0000259" key="2">
    <source>
        <dbReference type="Pfam" id="PF03703"/>
    </source>
</evidence>
<dbReference type="AlphaFoldDB" id="A0A1H1PXN1"/>
<evidence type="ECO:0000256" key="1">
    <source>
        <dbReference type="SAM" id="Phobius"/>
    </source>
</evidence>
<keyword evidence="1" id="KW-0472">Membrane</keyword>
<dbReference type="PANTHER" id="PTHR34473">
    <property type="entry name" value="UPF0699 TRANSMEMBRANE PROTEIN YDBS"/>
    <property type="match status" value="1"/>
</dbReference>
<keyword evidence="1" id="KW-1133">Transmembrane helix</keyword>
<feature type="domain" description="YdbS-like PH" evidence="2">
    <location>
        <begin position="75"/>
        <end position="151"/>
    </location>
</feature>
<dbReference type="PANTHER" id="PTHR34473:SF3">
    <property type="entry name" value="TRANSMEMBRANE PROTEIN-RELATED"/>
    <property type="match status" value="1"/>
</dbReference>
<dbReference type="EMBL" id="LT629776">
    <property type="protein sequence ID" value="SDS15972.1"/>
    <property type="molecule type" value="Genomic_DNA"/>
</dbReference>
<dbReference type="Proteomes" id="UP000185663">
    <property type="component" value="Chromosome I"/>
</dbReference>
<gene>
    <name evidence="3" type="ORF">SAMN04489860_0931</name>
</gene>
<dbReference type="STRING" id="545619.SAMN04489860_0931"/>
<dbReference type="OrthoDB" id="7364633at2"/>